<evidence type="ECO:0000313" key="2">
    <source>
        <dbReference type="Proteomes" id="UP000176186"/>
    </source>
</evidence>
<proteinExistence type="predicted"/>
<dbReference type="AlphaFoldDB" id="A0A1F6BDH4"/>
<reference evidence="1 2" key="1">
    <citation type="journal article" date="2016" name="Nat. Commun.">
        <title>Thousands of microbial genomes shed light on interconnected biogeochemical processes in an aquifer system.</title>
        <authorList>
            <person name="Anantharaman K."/>
            <person name="Brown C.T."/>
            <person name="Hug L.A."/>
            <person name="Sharon I."/>
            <person name="Castelle C.J."/>
            <person name="Probst A.J."/>
            <person name="Thomas B.C."/>
            <person name="Singh A."/>
            <person name="Wilkins M.J."/>
            <person name="Karaoz U."/>
            <person name="Brodie E.L."/>
            <person name="Williams K.H."/>
            <person name="Hubbard S.S."/>
            <person name="Banfield J.F."/>
        </authorList>
    </citation>
    <scope>NUCLEOTIDE SEQUENCE [LARGE SCALE GENOMIC DNA]</scope>
</reference>
<protein>
    <submittedName>
        <fullName evidence="1">Uncharacterized protein</fullName>
    </submittedName>
</protein>
<comment type="caution">
    <text evidence="1">The sequence shown here is derived from an EMBL/GenBank/DDBJ whole genome shotgun (WGS) entry which is preliminary data.</text>
</comment>
<dbReference type="STRING" id="1798401.A2363_02020"/>
<accession>A0A1F6BDH4</accession>
<organism evidence="1 2">
    <name type="scientific">Candidatus Gottesmanbacteria bacterium RIFOXYB1_FULL_47_11</name>
    <dbReference type="NCBI Taxonomy" id="1798401"/>
    <lineage>
        <taxon>Bacteria</taxon>
        <taxon>Candidatus Gottesmaniibacteriota</taxon>
    </lineage>
</organism>
<evidence type="ECO:0000313" key="1">
    <source>
        <dbReference type="EMBL" id="OGG34975.1"/>
    </source>
</evidence>
<sequence>MSIFIIDSESLANPLWLNSLDQIHIEIEYEPESSASIYHHVFFINGLDKQSLISQLQKEIKHSWYAFCVDENEIEIIYNNKIFSYTTLEIEYHDAVDYGIQQGIQKEFLDFHRYLTKYTNIIKKLGKEE</sequence>
<name>A0A1F6BDH4_9BACT</name>
<dbReference type="Proteomes" id="UP000176186">
    <property type="component" value="Unassembled WGS sequence"/>
</dbReference>
<gene>
    <name evidence="1" type="ORF">A2363_02020</name>
</gene>
<dbReference type="EMBL" id="MFKE01000019">
    <property type="protein sequence ID" value="OGG34975.1"/>
    <property type="molecule type" value="Genomic_DNA"/>
</dbReference>